<evidence type="ECO:0000256" key="2">
    <source>
        <dbReference type="SAM" id="Phobius"/>
    </source>
</evidence>
<keyword evidence="2" id="KW-0812">Transmembrane</keyword>
<evidence type="ECO:0000313" key="4">
    <source>
        <dbReference type="Proteomes" id="UP000006316"/>
    </source>
</evidence>
<dbReference type="STRING" id="1117379.BABA_11951"/>
<evidence type="ECO:0000256" key="1">
    <source>
        <dbReference type="SAM" id="MobiDB-lite"/>
    </source>
</evidence>
<name>K6CCA0_9BACI</name>
<dbReference type="Proteomes" id="UP000006316">
    <property type="component" value="Unassembled WGS sequence"/>
</dbReference>
<sequence>MLQKTVIDLKQRRKLFRIGLIFIIAMSGFLIPTNHSSAVESILIGFVIEADQLEGTIKGTNLINGETADQPSRPMLELKFEHTTVKGLKIKKLVKTPNGIVTNIISSGDTVLFNNLSLSVTNPGEFETYTPASGNIGLKNVKLLAHLVTSDHSILPKFNLSFEEGGKVELEPMNETVLKMVKSNIETILISQANQASIDPQGGQDQNLAKDNTSEPSVSEESDANPISEDPQPIKTIDAD</sequence>
<feature type="compositionally biased region" description="Polar residues" evidence="1">
    <location>
        <begin position="196"/>
        <end position="217"/>
    </location>
</feature>
<feature type="transmembrane region" description="Helical" evidence="2">
    <location>
        <begin position="15"/>
        <end position="32"/>
    </location>
</feature>
<proteinExistence type="predicted"/>
<gene>
    <name evidence="3" type="ORF">BABA_11951</name>
</gene>
<dbReference type="PATRIC" id="fig|1117379.3.peg.2488"/>
<keyword evidence="2" id="KW-0472">Membrane</keyword>
<reference evidence="3 4" key="1">
    <citation type="journal article" date="2012" name="Front. Microbiol.">
        <title>Redundancy and modularity in membrane-associated dissimilatory nitrate reduction in Bacillus.</title>
        <authorList>
            <person name="Heylen K."/>
            <person name="Keltjens J."/>
        </authorList>
    </citation>
    <scope>NUCLEOTIDE SEQUENCE [LARGE SCALE GENOMIC DNA]</scope>
    <source>
        <strain evidence="4">LMG 21833T</strain>
    </source>
</reference>
<keyword evidence="2" id="KW-1133">Transmembrane helix</keyword>
<comment type="caution">
    <text evidence="3">The sequence shown here is derived from an EMBL/GenBank/DDBJ whole genome shotgun (WGS) entry which is preliminary data.</text>
</comment>
<organism evidence="3 4">
    <name type="scientific">Neobacillus bataviensis LMG 21833</name>
    <dbReference type="NCBI Taxonomy" id="1117379"/>
    <lineage>
        <taxon>Bacteria</taxon>
        <taxon>Bacillati</taxon>
        <taxon>Bacillota</taxon>
        <taxon>Bacilli</taxon>
        <taxon>Bacillales</taxon>
        <taxon>Bacillaceae</taxon>
        <taxon>Neobacillus</taxon>
    </lineage>
</organism>
<feature type="region of interest" description="Disordered" evidence="1">
    <location>
        <begin position="196"/>
        <end position="240"/>
    </location>
</feature>
<accession>K6CCA0</accession>
<dbReference type="EMBL" id="AJLS01000063">
    <property type="protein sequence ID" value="EKN68765.1"/>
    <property type="molecule type" value="Genomic_DNA"/>
</dbReference>
<dbReference type="AlphaFoldDB" id="K6CCA0"/>
<dbReference type="eggNOG" id="ENOG50341PU">
    <property type="taxonomic scope" value="Bacteria"/>
</dbReference>
<protein>
    <submittedName>
        <fullName evidence="3">Uncharacterized protein</fullName>
    </submittedName>
</protein>
<keyword evidence="4" id="KW-1185">Reference proteome</keyword>
<evidence type="ECO:0000313" key="3">
    <source>
        <dbReference type="EMBL" id="EKN68765.1"/>
    </source>
</evidence>